<feature type="domain" description="Phorbol-ester/DAG-type" evidence="14">
    <location>
        <begin position="254"/>
        <end position="300"/>
    </location>
</feature>
<dbReference type="PROSITE" id="PS00107">
    <property type="entry name" value="PROTEIN_KINASE_ATP"/>
    <property type="match status" value="1"/>
</dbReference>
<dbReference type="Gene3D" id="3.10.20.90">
    <property type="entry name" value="Phosphatidylinositol 3-kinase Catalytic Subunit, Chain A, domain 1"/>
    <property type="match status" value="1"/>
</dbReference>
<dbReference type="PROSITE" id="PS50081">
    <property type="entry name" value="ZF_DAG_PE_2"/>
    <property type="match status" value="1"/>
</dbReference>
<keyword evidence="7" id="KW-0418">Kinase</keyword>
<dbReference type="InterPro" id="IPR000719">
    <property type="entry name" value="Prot_kinase_dom"/>
</dbReference>
<dbReference type="GO" id="GO:0004709">
    <property type="term" value="F:MAP kinase kinase kinase activity"/>
    <property type="evidence" value="ECO:0007669"/>
    <property type="project" value="TreeGrafter"/>
</dbReference>
<feature type="compositionally biased region" description="Basic and acidic residues" evidence="12">
    <location>
        <begin position="449"/>
        <end position="466"/>
    </location>
</feature>
<evidence type="ECO:0000313" key="16">
    <source>
        <dbReference type="WBParaSite" id="MCU_008015-RC"/>
    </source>
</evidence>
<name>A0A5K3FFF4_MESCO</name>
<feature type="domain" description="RBD" evidence="15">
    <location>
        <begin position="173"/>
        <end position="245"/>
    </location>
</feature>
<keyword evidence="6 10" id="KW-0547">Nucleotide-binding</keyword>
<dbReference type="Pfam" id="PF02196">
    <property type="entry name" value="RBD"/>
    <property type="match status" value="1"/>
</dbReference>
<feature type="domain" description="Protein kinase" evidence="13">
    <location>
        <begin position="491"/>
        <end position="753"/>
    </location>
</feature>
<dbReference type="SMART" id="SM00109">
    <property type="entry name" value="C1"/>
    <property type="match status" value="1"/>
</dbReference>
<dbReference type="PANTHER" id="PTHR44329">
    <property type="entry name" value="SERINE/THREONINE-PROTEIN KINASE TNNI3K-RELATED"/>
    <property type="match status" value="1"/>
</dbReference>
<dbReference type="InterPro" id="IPR017441">
    <property type="entry name" value="Protein_kinase_ATP_BS"/>
</dbReference>
<dbReference type="Gene3D" id="1.10.510.10">
    <property type="entry name" value="Transferase(Phosphotransferase) domain 1"/>
    <property type="match status" value="1"/>
</dbReference>
<feature type="region of interest" description="Disordered" evidence="12">
    <location>
        <begin position="776"/>
        <end position="813"/>
    </location>
</feature>
<dbReference type="SUPFAM" id="SSF54236">
    <property type="entry name" value="Ubiquitin-like"/>
    <property type="match status" value="1"/>
</dbReference>
<dbReference type="InterPro" id="IPR008271">
    <property type="entry name" value="Ser/Thr_kinase_AS"/>
</dbReference>
<evidence type="ECO:0000256" key="8">
    <source>
        <dbReference type="ARBA" id="ARBA00022833"/>
    </source>
</evidence>
<evidence type="ECO:0000256" key="1">
    <source>
        <dbReference type="ARBA" id="ARBA00010507"/>
    </source>
</evidence>
<keyword evidence="5" id="KW-0479">Metal-binding</keyword>
<evidence type="ECO:0000256" key="9">
    <source>
        <dbReference type="ARBA" id="ARBA00022840"/>
    </source>
</evidence>
<dbReference type="EC" id="2.7.11.1" evidence="2"/>
<dbReference type="WBParaSite" id="MCU_008015-RC">
    <property type="protein sequence ID" value="MCU_008015-RC"/>
    <property type="gene ID" value="MCU_008015"/>
</dbReference>
<dbReference type="WBParaSite" id="MCU_008015-RD">
    <property type="protein sequence ID" value="MCU_008015-RD"/>
    <property type="gene ID" value="MCU_008015"/>
</dbReference>
<evidence type="ECO:0000259" key="15">
    <source>
        <dbReference type="PROSITE" id="PS50898"/>
    </source>
</evidence>
<dbReference type="PROSITE" id="PS00108">
    <property type="entry name" value="PROTEIN_KINASE_ST"/>
    <property type="match status" value="1"/>
</dbReference>
<keyword evidence="8" id="KW-0862">Zinc</keyword>
<evidence type="ECO:0000259" key="13">
    <source>
        <dbReference type="PROSITE" id="PS50011"/>
    </source>
</evidence>
<dbReference type="Pfam" id="PF07714">
    <property type="entry name" value="PK_Tyr_Ser-Thr"/>
    <property type="match status" value="1"/>
</dbReference>
<dbReference type="PROSITE" id="PS50898">
    <property type="entry name" value="RBD"/>
    <property type="match status" value="1"/>
</dbReference>
<dbReference type="CDD" id="cd01816">
    <property type="entry name" value="RBD_RAF"/>
    <property type="match status" value="1"/>
</dbReference>
<evidence type="ECO:0000256" key="3">
    <source>
        <dbReference type="ARBA" id="ARBA00022527"/>
    </source>
</evidence>
<evidence type="ECO:0000256" key="10">
    <source>
        <dbReference type="PROSITE-ProRule" id="PRU10141"/>
    </source>
</evidence>
<keyword evidence="3" id="KW-0723">Serine/threonine-protein kinase</keyword>
<dbReference type="FunFam" id="3.30.200.20:FF:000024">
    <property type="entry name" value="B-Raf proto-oncogene serine/threonine-protein kinase"/>
    <property type="match status" value="1"/>
</dbReference>
<evidence type="ECO:0000256" key="12">
    <source>
        <dbReference type="SAM" id="MobiDB-lite"/>
    </source>
</evidence>
<feature type="compositionally biased region" description="Basic and acidic residues" evidence="12">
    <location>
        <begin position="477"/>
        <end position="489"/>
    </location>
</feature>
<feature type="binding site" evidence="10">
    <location>
        <position position="517"/>
    </location>
    <ligand>
        <name>ATP</name>
        <dbReference type="ChEBI" id="CHEBI:30616"/>
    </ligand>
</feature>
<keyword evidence="9 10" id="KW-0067">ATP-binding</keyword>
<dbReference type="AlphaFoldDB" id="A0A5K3FFF4"/>
<evidence type="ECO:0000256" key="5">
    <source>
        <dbReference type="ARBA" id="ARBA00022723"/>
    </source>
</evidence>
<dbReference type="GO" id="GO:0046872">
    <property type="term" value="F:metal ion binding"/>
    <property type="evidence" value="ECO:0007669"/>
    <property type="project" value="UniProtKB-KW"/>
</dbReference>
<dbReference type="InterPro" id="IPR011009">
    <property type="entry name" value="Kinase-like_dom_sf"/>
</dbReference>
<dbReference type="GO" id="GO:0005739">
    <property type="term" value="C:mitochondrion"/>
    <property type="evidence" value="ECO:0007669"/>
    <property type="project" value="TreeGrafter"/>
</dbReference>
<dbReference type="GO" id="GO:0005829">
    <property type="term" value="C:cytosol"/>
    <property type="evidence" value="ECO:0007669"/>
    <property type="project" value="TreeGrafter"/>
</dbReference>
<proteinExistence type="inferred from homology"/>
<evidence type="ECO:0000256" key="4">
    <source>
        <dbReference type="ARBA" id="ARBA00022679"/>
    </source>
</evidence>
<feature type="coiled-coil region" evidence="11">
    <location>
        <begin position="115"/>
        <end position="142"/>
    </location>
</feature>
<dbReference type="InterPro" id="IPR029071">
    <property type="entry name" value="Ubiquitin-like_domsf"/>
</dbReference>
<dbReference type="InterPro" id="IPR001245">
    <property type="entry name" value="Ser-Thr/Tyr_kinase_cat_dom"/>
</dbReference>
<evidence type="ECO:0000313" key="17">
    <source>
        <dbReference type="WBParaSite" id="MCU_008015-RD"/>
    </source>
</evidence>
<feature type="compositionally biased region" description="Polar residues" evidence="12">
    <location>
        <begin position="412"/>
        <end position="435"/>
    </location>
</feature>
<evidence type="ECO:0000256" key="11">
    <source>
        <dbReference type="SAM" id="Coils"/>
    </source>
</evidence>
<evidence type="ECO:0000256" key="7">
    <source>
        <dbReference type="ARBA" id="ARBA00022777"/>
    </source>
</evidence>
<protein>
    <recommendedName>
        <fullName evidence="2">non-specific serine/threonine protein kinase</fullName>
        <ecNumber evidence="2">2.7.11.1</ecNumber>
    </recommendedName>
</protein>
<dbReference type="SUPFAM" id="SSF56112">
    <property type="entry name" value="Protein kinase-like (PK-like)"/>
    <property type="match status" value="1"/>
</dbReference>
<keyword evidence="11" id="KW-0175">Coiled coil</keyword>
<comment type="similarity">
    <text evidence="1">Belongs to the protein kinase superfamily. TKL Ser/Thr protein kinase family. RAF subfamily.</text>
</comment>
<dbReference type="InterPro" id="IPR003116">
    <property type="entry name" value="RBD_dom"/>
</dbReference>
<dbReference type="InterPro" id="IPR051681">
    <property type="entry name" value="Ser/Thr_Kinases-Pseudokinases"/>
</dbReference>
<dbReference type="Pfam" id="PF00130">
    <property type="entry name" value="C1_1"/>
    <property type="match status" value="1"/>
</dbReference>
<dbReference type="CDD" id="cd14062">
    <property type="entry name" value="STKc_Raf"/>
    <property type="match status" value="1"/>
</dbReference>
<dbReference type="PANTHER" id="PTHR44329:SF262">
    <property type="entry name" value="RAF HOMOLOG SERINE_THREONINE-PROTEIN KINASE RAF"/>
    <property type="match status" value="1"/>
</dbReference>
<feature type="region of interest" description="Disordered" evidence="12">
    <location>
        <begin position="412"/>
        <end position="489"/>
    </location>
</feature>
<dbReference type="GO" id="GO:0005524">
    <property type="term" value="F:ATP binding"/>
    <property type="evidence" value="ECO:0007669"/>
    <property type="project" value="UniProtKB-UniRule"/>
</dbReference>
<dbReference type="InterPro" id="IPR002219">
    <property type="entry name" value="PKC_DAG/PE"/>
</dbReference>
<dbReference type="InterPro" id="IPR046349">
    <property type="entry name" value="C1-like_sf"/>
</dbReference>
<feature type="region of interest" description="Disordered" evidence="12">
    <location>
        <begin position="372"/>
        <end position="391"/>
    </location>
</feature>
<reference evidence="16 17" key="1">
    <citation type="submission" date="2019-11" db="UniProtKB">
        <authorList>
            <consortium name="WormBaseParasite"/>
        </authorList>
    </citation>
    <scope>IDENTIFICATION</scope>
</reference>
<organism evidence="17">
    <name type="scientific">Mesocestoides corti</name>
    <name type="common">Flatworm</name>
    <dbReference type="NCBI Taxonomy" id="53468"/>
    <lineage>
        <taxon>Eukaryota</taxon>
        <taxon>Metazoa</taxon>
        <taxon>Spiralia</taxon>
        <taxon>Lophotrochozoa</taxon>
        <taxon>Platyhelminthes</taxon>
        <taxon>Cestoda</taxon>
        <taxon>Eucestoda</taxon>
        <taxon>Cyclophyllidea</taxon>
        <taxon>Mesocestoididae</taxon>
        <taxon>Mesocestoides</taxon>
    </lineage>
</organism>
<dbReference type="SUPFAM" id="SSF57889">
    <property type="entry name" value="Cysteine-rich domain"/>
    <property type="match status" value="1"/>
</dbReference>
<evidence type="ECO:0000256" key="6">
    <source>
        <dbReference type="ARBA" id="ARBA00022741"/>
    </source>
</evidence>
<dbReference type="PROSITE" id="PS50011">
    <property type="entry name" value="PROTEIN_KINASE_DOM"/>
    <property type="match status" value="1"/>
</dbReference>
<evidence type="ECO:0000259" key="14">
    <source>
        <dbReference type="PROSITE" id="PS50081"/>
    </source>
</evidence>
<sequence length="813" mass="91452">MFTQSIPAQFVGLTPLQCCATGHCACPMIMTLKYSRMCYLKCPTVAPLSLMDRRAIDDLNALEKSRDVLKIKIGNFRLISDVLQDKTYQLLNIIRKKEDHFGIITREYDEVSNDINSVQAVIEMYTTQLEELDAAIEQCKLDGSRGNANKCGAPANTSNTVESMAQRMPLHRCRLRAHLPDNQFTLVEVRPGQKIRHVLEKKLSHRGYRIEDLSVYSVGSGNVVLWDDDAAGVALVSGDLVVEFNDEHTHRRPKHEFQRRRFFETQLCSICQKFVFFGVTCKTCGLAFHQRCVSRLEKHYLQPTEEDNFIEIQRLLTCSGQRSSNWLAAENATVTTTTTPMCVYDASTQRSGGDRDRGEGLVRYGTLLPPSAHFLSPTSRERSSSSPNVCNHIHHHQSIANLAPWAVSLKANDNQHASNPPNAASSCFQGNSGVESSDLKSPLSTNAEMEDRPRSSADKSDSEGKHSLMSTSRQRQRHDSSDKWEIPAEEIQKGPRIGSGSFGTVFKGYWHGDVAIKELNVVDPTPPQLKAFKNEVNVLRKTSHANILLFMGCVSKPRLAIITQWCEGSSLYKHIHVHERHFDVEEMVDVARQTTQGMDYLHAKNILHRDLKSSNIFLHERIVKIGDFGLATMKTHWWKGGSRQPTGSIFWMAPEVIRMEGETPYTNLSDVYAFGIVVYELITGQLPFRGHNNREQILFLVGKGILRPDMSAIRSDVPAELRRVVAEACEFSRDRRPNFSQLYQRLDDLHRSFRKLPRCSSEPTLRRCAEFGGVVEGADDSEDRVDVQPSPPPPPLQPSAVSDCSSKGANVFL</sequence>
<feature type="compositionally biased region" description="Polar residues" evidence="12">
    <location>
        <begin position="800"/>
        <end position="813"/>
    </location>
</feature>
<dbReference type="Gene3D" id="3.30.200.20">
    <property type="entry name" value="Phosphorylase Kinase, domain 1"/>
    <property type="match status" value="1"/>
</dbReference>
<accession>A0A5K3FFF4</accession>
<evidence type="ECO:0000256" key="2">
    <source>
        <dbReference type="ARBA" id="ARBA00012513"/>
    </source>
</evidence>
<dbReference type="SMART" id="SM00455">
    <property type="entry name" value="RBD"/>
    <property type="match status" value="1"/>
</dbReference>
<keyword evidence="4" id="KW-0808">Transferase</keyword>
<dbReference type="Gene3D" id="3.30.60.20">
    <property type="match status" value="1"/>
</dbReference>
<dbReference type="SMART" id="SM00220">
    <property type="entry name" value="S_TKc"/>
    <property type="match status" value="1"/>
</dbReference>